<dbReference type="OrthoDB" id="139907at2"/>
<feature type="transmembrane region" description="Helical" evidence="2">
    <location>
        <begin position="333"/>
        <end position="353"/>
    </location>
</feature>
<evidence type="ECO:0000313" key="4">
    <source>
        <dbReference type="Proteomes" id="UP000273807"/>
    </source>
</evidence>
<feature type="transmembrane region" description="Helical" evidence="2">
    <location>
        <begin position="440"/>
        <end position="461"/>
    </location>
</feature>
<evidence type="ECO:0000256" key="1">
    <source>
        <dbReference type="SAM" id="MobiDB-lite"/>
    </source>
</evidence>
<feature type="transmembrane region" description="Helical" evidence="2">
    <location>
        <begin position="105"/>
        <end position="124"/>
    </location>
</feature>
<sequence>MTRDTTPTIPVHGVHAAPGHARHSGAKPPTDRNLGLTPAWHINALAGMGAAALCLGVWGMTLVNPLQVDGAGLIRILPPVYFVALALSLVGFVGTLTLRRFIPALLTWQVLVTVVIVHGADPIIHGLPRLEASFRHLGIADAMARSGQLDPGVDAYFNWPGFFSSLGMLSGASGVDNLSGIATWAPLGFNLLLLAPLLALAQRLTANSRQAWTAVWFFYLSSWIGQDYLSPQAYGFLLMVALLACLLSAFSGWAWPTGSNRFTVKVATIVGNLDVAVPRRGLIELSPRDTNILTVICAVILLAMTASHQLTPFALIPIMAAMLLTGRLRSRTLPLLALLLPVVWLLFPASTYLQGHIGQLFGSFGDIGAHTFGVLNSRVAGSDAHLFVVYTRMAEVALVWGLAALGAFAGHRRKAPWLAAAAGALAPLLLIPAQPYGGELLLRLYLFSLPFAACLAVLPLVSDRSMGLEIRRALGLLLMGSVLATATIVSRYGNDGMESFNADEIEVVNELYATAPTGSVLIEAVRNTPWKFQNYADYDYRSLVLAEPSDTPASLTCDAANQIAAKSGAYLIVTESQLEAAELRGSVAVGDLNRFMAECGSSRGWTKIYENAGGVIFRIEGAGNGK</sequence>
<feature type="transmembrane region" description="Helical" evidence="2">
    <location>
        <begin position="292"/>
        <end position="321"/>
    </location>
</feature>
<evidence type="ECO:0000256" key="2">
    <source>
        <dbReference type="SAM" id="Phobius"/>
    </source>
</evidence>
<organism evidence="3 4">
    <name type="scientific">Arthrobacter oryzae</name>
    <dbReference type="NCBI Taxonomy" id="409290"/>
    <lineage>
        <taxon>Bacteria</taxon>
        <taxon>Bacillati</taxon>
        <taxon>Actinomycetota</taxon>
        <taxon>Actinomycetes</taxon>
        <taxon>Micrococcales</taxon>
        <taxon>Micrococcaceae</taxon>
        <taxon>Arthrobacter</taxon>
    </lineage>
</organism>
<protein>
    <submittedName>
        <fullName evidence="3">Uncharacterized protein</fullName>
    </submittedName>
</protein>
<feature type="transmembrane region" description="Helical" evidence="2">
    <location>
        <begin position="42"/>
        <end position="60"/>
    </location>
</feature>
<feature type="transmembrane region" description="Helical" evidence="2">
    <location>
        <begin position="415"/>
        <end position="434"/>
    </location>
</feature>
<dbReference type="AlphaFoldDB" id="A0A3N0C9X0"/>
<keyword evidence="4" id="KW-1185">Reference proteome</keyword>
<keyword evidence="2" id="KW-0812">Transmembrane</keyword>
<dbReference type="EMBL" id="RBED01000023">
    <property type="protein sequence ID" value="RNL60254.1"/>
    <property type="molecule type" value="Genomic_DNA"/>
</dbReference>
<name>A0A3N0C9X0_9MICC</name>
<accession>A0A3N0C9X0</accession>
<evidence type="ECO:0000313" key="3">
    <source>
        <dbReference type="EMBL" id="RNL60254.1"/>
    </source>
</evidence>
<keyword evidence="2" id="KW-0472">Membrane</keyword>
<feature type="transmembrane region" description="Helical" evidence="2">
    <location>
        <begin position="80"/>
        <end position="98"/>
    </location>
</feature>
<gene>
    <name evidence="3" type="ORF">D7003_01685</name>
</gene>
<feature type="transmembrane region" description="Helical" evidence="2">
    <location>
        <begin position="233"/>
        <end position="255"/>
    </location>
</feature>
<feature type="transmembrane region" description="Helical" evidence="2">
    <location>
        <begin position="473"/>
        <end position="493"/>
    </location>
</feature>
<reference evidence="3 4" key="1">
    <citation type="submission" date="2018-10" db="EMBL/GenBank/DDBJ databases">
        <title>Genome sequencing of Arthrobacter oryzae TNB02.</title>
        <authorList>
            <person name="Cho Y.-J."/>
            <person name="Cho A."/>
            <person name="Kim O.-S."/>
        </authorList>
    </citation>
    <scope>NUCLEOTIDE SEQUENCE [LARGE SCALE GENOMIC DNA]</scope>
    <source>
        <strain evidence="3 4">TNB02</strain>
    </source>
</reference>
<dbReference type="RefSeq" id="WP_123253775.1">
    <property type="nucleotide sequence ID" value="NZ_RBED01000023.1"/>
</dbReference>
<feature type="transmembrane region" description="Helical" evidence="2">
    <location>
        <begin position="181"/>
        <end position="201"/>
    </location>
</feature>
<comment type="caution">
    <text evidence="3">The sequence shown here is derived from an EMBL/GenBank/DDBJ whole genome shotgun (WGS) entry which is preliminary data.</text>
</comment>
<proteinExistence type="predicted"/>
<dbReference type="Proteomes" id="UP000273807">
    <property type="component" value="Unassembled WGS sequence"/>
</dbReference>
<keyword evidence="2" id="KW-1133">Transmembrane helix</keyword>
<feature type="region of interest" description="Disordered" evidence="1">
    <location>
        <begin position="1"/>
        <end position="30"/>
    </location>
</feature>
<feature type="transmembrane region" description="Helical" evidence="2">
    <location>
        <begin position="387"/>
        <end position="408"/>
    </location>
</feature>